<reference evidence="2" key="1">
    <citation type="journal article" date="2020" name="Phytopathology">
        <title>Genome Sequence Resources of Colletotrichum truncatum, C. plurivorum, C. musicola, and C. sojae: Four Species Pathogenic to Soybean (Glycine max).</title>
        <authorList>
            <person name="Rogerio F."/>
            <person name="Boufleur T.R."/>
            <person name="Ciampi-Guillardi M."/>
            <person name="Sukno S.A."/>
            <person name="Thon M.R."/>
            <person name="Massola Junior N.S."/>
            <person name="Baroncelli R."/>
        </authorList>
    </citation>
    <scope>NUCLEOTIDE SEQUENCE</scope>
    <source>
        <strain evidence="2">LFN0074</strain>
    </source>
</reference>
<evidence type="ECO:0000256" key="1">
    <source>
        <dbReference type="SAM" id="MobiDB-lite"/>
    </source>
</evidence>
<gene>
    <name evidence="2" type="ORF">CMUS01_14346</name>
</gene>
<dbReference type="EMBL" id="WIGM01001022">
    <property type="protein sequence ID" value="KAF6806493.1"/>
    <property type="molecule type" value="Genomic_DNA"/>
</dbReference>
<accession>A0A8H6MSC7</accession>
<organism evidence="2 3">
    <name type="scientific">Colletotrichum musicola</name>
    <dbReference type="NCBI Taxonomy" id="2175873"/>
    <lineage>
        <taxon>Eukaryota</taxon>
        <taxon>Fungi</taxon>
        <taxon>Dikarya</taxon>
        <taxon>Ascomycota</taxon>
        <taxon>Pezizomycotina</taxon>
        <taxon>Sordariomycetes</taxon>
        <taxon>Hypocreomycetidae</taxon>
        <taxon>Glomerellales</taxon>
        <taxon>Glomerellaceae</taxon>
        <taxon>Colletotrichum</taxon>
        <taxon>Colletotrichum orchidearum species complex</taxon>
    </lineage>
</organism>
<feature type="region of interest" description="Disordered" evidence="1">
    <location>
        <begin position="1"/>
        <end position="46"/>
    </location>
</feature>
<name>A0A8H6MSC7_9PEZI</name>
<feature type="compositionally biased region" description="Polar residues" evidence="1">
    <location>
        <begin position="276"/>
        <end position="293"/>
    </location>
</feature>
<keyword evidence="3" id="KW-1185">Reference proteome</keyword>
<proteinExistence type="predicted"/>
<feature type="compositionally biased region" description="Polar residues" evidence="1">
    <location>
        <begin position="28"/>
        <end position="39"/>
    </location>
</feature>
<feature type="region of interest" description="Disordered" evidence="1">
    <location>
        <begin position="242"/>
        <end position="293"/>
    </location>
</feature>
<protein>
    <submittedName>
        <fullName evidence="2">Uncharacterized protein</fullName>
    </submittedName>
</protein>
<evidence type="ECO:0000313" key="3">
    <source>
        <dbReference type="Proteomes" id="UP000639643"/>
    </source>
</evidence>
<dbReference type="AlphaFoldDB" id="A0A8H6MSC7"/>
<feature type="compositionally biased region" description="Acidic residues" evidence="1">
    <location>
        <begin position="244"/>
        <end position="254"/>
    </location>
</feature>
<comment type="caution">
    <text evidence="2">The sequence shown here is derived from an EMBL/GenBank/DDBJ whole genome shotgun (WGS) entry which is preliminary data.</text>
</comment>
<dbReference type="Proteomes" id="UP000639643">
    <property type="component" value="Unassembled WGS sequence"/>
</dbReference>
<sequence length="823" mass="90284">MRLRAREVEDPSNPTLESVSPDCRPSTPAASSCNPQTPTAPHKPVSKPVALKADNKQPEGAHAAYAQDFLHGIVEVNSDLPAQIPKFVQNTIADYPEQAQANACIAIARQVPKVRWARDLIVNSLPEDARRDLRTEEATQRQQYRATIAEQRKVTKIQYLDNTWGARQSWMPEDLFPSPTPGQNLVAYMYLITRCSIKQGIDLLSLYSPGGLLRDAVSVDAKGVDRLKIRDLQQVATRLLGALEGDEQDDPEEVEAARADSQHPEPPPSDGALFNQADSPEPHNTSSYFSSNDALFDQAGGQQHHDIEPMSLEGFELPTDIGADSDTYDNSRAGSAIFGSRPVSPQPIDDEIIAMTDALSDVPAVAPGMLPDMNTANENARQQLSTSGACLTGDTLWALTAALTAHSPLDESVKVLDPVQIKVTKQEGMDGSTLPDLSRLNDVFASNCSNILVQARHYDSIPSVHRAEAKRPLPMQIDPEVERKRLCGTIPALRKRGTQDAQPGGLSLRVLDSIRTLLDYYQDRLADEQEILEAAETMPALEDKVRELRETAAVQARIVESTTRDLEQKTRQQQLVAFTRNLEKDSQTHLKDYPDVQSVVDTMRRSIITTDGLEKISLQDLDKEVATARDAANLARAEEIVAVAALRRSKSVLENNKAFQFEQQALRKAIKGLEEARPQGDQWASLQTFHISEFALLILQDVADSGRTVAPAGPQEAAQVSHRLLRRRGAATFLSSYMREGGAGDAEGKKPASWTSAGPLGHCWAGASGHRESLARHDDASHERGRSKTKINVDHNGLRMLAVKLHATDRLDAGLQARVHAHL</sequence>
<evidence type="ECO:0000313" key="2">
    <source>
        <dbReference type="EMBL" id="KAF6806493.1"/>
    </source>
</evidence>